<reference evidence="2 3" key="1">
    <citation type="journal article" date="2021" name="BMC Genomics">
        <title>Telomere-to-telomere genome assembly of asparaginase-producing Trichoderma simmonsii.</title>
        <authorList>
            <person name="Chung D."/>
            <person name="Kwon Y.M."/>
            <person name="Yang Y."/>
        </authorList>
    </citation>
    <scope>NUCLEOTIDE SEQUENCE [LARGE SCALE GENOMIC DNA]</scope>
    <source>
        <strain evidence="2 3">GH-Sj1</strain>
    </source>
</reference>
<dbReference type="EMBL" id="CP075866">
    <property type="protein sequence ID" value="QYS98573.1"/>
    <property type="molecule type" value="Genomic_DNA"/>
</dbReference>
<dbReference type="Proteomes" id="UP000826661">
    <property type="component" value="Chromosome III"/>
</dbReference>
<feature type="compositionally biased region" description="Polar residues" evidence="1">
    <location>
        <begin position="1"/>
        <end position="13"/>
    </location>
</feature>
<name>A0A8G0LA57_9HYPO</name>
<organism evidence="2 3">
    <name type="scientific">Trichoderma simmonsii</name>
    <dbReference type="NCBI Taxonomy" id="1491479"/>
    <lineage>
        <taxon>Eukaryota</taxon>
        <taxon>Fungi</taxon>
        <taxon>Dikarya</taxon>
        <taxon>Ascomycota</taxon>
        <taxon>Pezizomycotina</taxon>
        <taxon>Sordariomycetes</taxon>
        <taxon>Hypocreomycetidae</taxon>
        <taxon>Hypocreales</taxon>
        <taxon>Hypocreaceae</taxon>
        <taxon>Trichoderma</taxon>
    </lineage>
</organism>
<gene>
    <name evidence="2" type="ORF">H0G86_005750</name>
</gene>
<proteinExistence type="predicted"/>
<feature type="region of interest" description="Disordered" evidence="1">
    <location>
        <begin position="1"/>
        <end position="81"/>
    </location>
</feature>
<accession>A0A8G0LA57</accession>
<evidence type="ECO:0000256" key="1">
    <source>
        <dbReference type="SAM" id="MobiDB-lite"/>
    </source>
</evidence>
<sequence>MSQSPSKTVMSSSDPHDDASAGLSEDQSSHSCKTPPWTRSTKRTMTVGKKHPYDRSTHSTANRHRGVRELRKAATRDQKARVRLPVEQEAARFAQPRYFLGDKR</sequence>
<feature type="compositionally biased region" description="Basic and acidic residues" evidence="1">
    <location>
        <begin position="67"/>
        <end position="81"/>
    </location>
</feature>
<evidence type="ECO:0000313" key="2">
    <source>
        <dbReference type="EMBL" id="QYS98573.1"/>
    </source>
</evidence>
<dbReference type="AlphaFoldDB" id="A0A8G0LA57"/>
<protein>
    <submittedName>
        <fullName evidence="2">Uncharacterized protein</fullName>
    </submittedName>
</protein>
<keyword evidence="3" id="KW-1185">Reference proteome</keyword>
<evidence type="ECO:0000313" key="3">
    <source>
        <dbReference type="Proteomes" id="UP000826661"/>
    </source>
</evidence>